<evidence type="ECO:0008006" key="3">
    <source>
        <dbReference type="Google" id="ProtNLM"/>
    </source>
</evidence>
<reference evidence="1" key="1">
    <citation type="journal article" date="2022" name="bioRxiv">
        <title>Sequencing and chromosome-scale assembly of the giantPleurodeles waltlgenome.</title>
        <authorList>
            <person name="Brown T."/>
            <person name="Elewa A."/>
            <person name="Iarovenko S."/>
            <person name="Subramanian E."/>
            <person name="Araus A.J."/>
            <person name="Petzold A."/>
            <person name="Susuki M."/>
            <person name="Suzuki K.-i.T."/>
            <person name="Hayashi T."/>
            <person name="Toyoda A."/>
            <person name="Oliveira C."/>
            <person name="Osipova E."/>
            <person name="Leigh N.D."/>
            <person name="Simon A."/>
            <person name="Yun M.H."/>
        </authorList>
    </citation>
    <scope>NUCLEOTIDE SEQUENCE</scope>
    <source>
        <strain evidence="1">20211129_DDA</strain>
        <tissue evidence="1">Liver</tissue>
    </source>
</reference>
<organism evidence="1 2">
    <name type="scientific">Pleurodeles waltl</name>
    <name type="common">Iberian ribbed newt</name>
    <dbReference type="NCBI Taxonomy" id="8319"/>
    <lineage>
        <taxon>Eukaryota</taxon>
        <taxon>Metazoa</taxon>
        <taxon>Chordata</taxon>
        <taxon>Craniata</taxon>
        <taxon>Vertebrata</taxon>
        <taxon>Euteleostomi</taxon>
        <taxon>Amphibia</taxon>
        <taxon>Batrachia</taxon>
        <taxon>Caudata</taxon>
        <taxon>Salamandroidea</taxon>
        <taxon>Salamandridae</taxon>
        <taxon>Pleurodelinae</taxon>
        <taxon>Pleurodeles</taxon>
    </lineage>
</organism>
<proteinExistence type="predicted"/>
<dbReference type="EMBL" id="JANPWB010000010">
    <property type="protein sequence ID" value="KAJ1141891.1"/>
    <property type="molecule type" value="Genomic_DNA"/>
</dbReference>
<dbReference type="AlphaFoldDB" id="A0AAV7QMX1"/>
<evidence type="ECO:0000313" key="2">
    <source>
        <dbReference type="Proteomes" id="UP001066276"/>
    </source>
</evidence>
<protein>
    <recommendedName>
        <fullName evidence="3">Secreted protein</fullName>
    </recommendedName>
</protein>
<accession>A0AAV7QMX1</accession>
<name>A0AAV7QMX1_PLEWA</name>
<keyword evidence="2" id="KW-1185">Reference proteome</keyword>
<sequence>MFALLRSENSALRVLRSLIVLSLSGNRPRGFLISNGSQPLPTPRGGIYEQQCLELIIPQTPPSFAKRMSKARRF</sequence>
<evidence type="ECO:0000313" key="1">
    <source>
        <dbReference type="EMBL" id="KAJ1141891.1"/>
    </source>
</evidence>
<comment type="caution">
    <text evidence="1">The sequence shown here is derived from an EMBL/GenBank/DDBJ whole genome shotgun (WGS) entry which is preliminary data.</text>
</comment>
<gene>
    <name evidence="1" type="ORF">NDU88_008219</name>
</gene>
<dbReference type="Proteomes" id="UP001066276">
    <property type="component" value="Chromosome 6"/>
</dbReference>